<dbReference type="InterPro" id="IPR006311">
    <property type="entry name" value="TAT_signal"/>
</dbReference>
<dbReference type="PANTHER" id="PTHR33392:SF6">
    <property type="entry name" value="POLYISOPRENYL-TEICHOIC ACID--PEPTIDOGLYCAN TEICHOIC ACID TRANSFERASE TAGU"/>
    <property type="match status" value="1"/>
</dbReference>
<organism evidence="3 4">
    <name type="scientific">Candidatus Faecalibacterium faecigallinarum</name>
    <dbReference type="NCBI Taxonomy" id="2838577"/>
    <lineage>
        <taxon>Bacteria</taxon>
        <taxon>Bacillati</taxon>
        <taxon>Bacillota</taxon>
        <taxon>Clostridia</taxon>
        <taxon>Eubacteriales</taxon>
        <taxon>Oscillospiraceae</taxon>
        <taxon>Faecalibacterium</taxon>
    </lineage>
</organism>
<evidence type="ECO:0000259" key="2">
    <source>
        <dbReference type="Pfam" id="PF03816"/>
    </source>
</evidence>
<protein>
    <submittedName>
        <fullName evidence="3">LCP family protein</fullName>
    </submittedName>
</protein>
<dbReference type="NCBIfam" id="TIGR00350">
    <property type="entry name" value="lytR_cpsA_psr"/>
    <property type="match status" value="1"/>
</dbReference>
<accession>A0A9D2T5F5</accession>
<reference evidence="3" key="1">
    <citation type="journal article" date="2021" name="PeerJ">
        <title>Extensive microbial diversity within the chicken gut microbiome revealed by metagenomics and culture.</title>
        <authorList>
            <person name="Gilroy R."/>
            <person name="Ravi A."/>
            <person name="Getino M."/>
            <person name="Pursley I."/>
            <person name="Horton D.L."/>
            <person name="Alikhan N.F."/>
            <person name="Baker D."/>
            <person name="Gharbi K."/>
            <person name="Hall N."/>
            <person name="Watson M."/>
            <person name="Adriaenssens E.M."/>
            <person name="Foster-Nyarko E."/>
            <person name="Jarju S."/>
            <person name="Secka A."/>
            <person name="Antonio M."/>
            <person name="Oren A."/>
            <person name="Chaudhuri R.R."/>
            <person name="La Ragione R."/>
            <person name="Hildebrand F."/>
            <person name="Pallen M.J."/>
        </authorList>
    </citation>
    <scope>NUCLEOTIDE SEQUENCE</scope>
    <source>
        <strain evidence="3">ChiSjej5B23-2810</strain>
    </source>
</reference>
<dbReference type="Gene3D" id="3.40.630.190">
    <property type="entry name" value="LCP protein"/>
    <property type="match status" value="1"/>
</dbReference>
<dbReference type="InterPro" id="IPR004474">
    <property type="entry name" value="LytR_CpsA_psr"/>
</dbReference>
<dbReference type="InterPro" id="IPR019546">
    <property type="entry name" value="TAT_signal_bac_arc"/>
</dbReference>
<comment type="caution">
    <text evidence="3">The sequence shown here is derived from an EMBL/GenBank/DDBJ whole genome shotgun (WGS) entry which is preliminary data.</text>
</comment>
<dbReference type="AlphaFoldDB" id="A0A9D2T5F5"/>
<sequence length="338" mass="37282">MSRYGRKRISRRDMLKAAGALVGTMAVLGGGAYLLQRLDDEENAAPAASYTTNDHRAEAELKEVTWNGKTYRQRPGLETYLVMGVDTSGAGLGVNSYAGGGQADVQMVVVLDNVNQTWQMLQLNRDSIVQVPVRGVHGDIVAYDNEQLALAYYYGDGREQSCENTVLTVSTLLNSQTIDGYVAVNMDAVGIITDMVGGVTLTVTSDFSAIDPSLVKGETVTLYGDKALTYVRSRYNIDDETNLARMARQRQYLVALEEKLRQQDGEFVASAYQELSDDMVTNIGSGTAVDIADRLQEYTELPLLTIDGENVVEGEHWAYHLDEDSLQQTILQLFYQEQ</sequence>
<reference evidence="3" key="2">
    <citation type="submission" date="2021-04" db="EMBL/GenBank/DDBJ databases">
        <authorList>
            <person name="Gilroy R."/>
        </authorList>
    </citation>
    <scope>NUCLEOTIDE SEQUENCE</scope>
    <source>
        <strain evidence="3">ChiSjej5B23-2810</strain>
    </source>
</reference>
<gene>
    <name evidence="3" type="ORF">H9703_06345</name>
</gene>
<proteinExistence type="inferred from homology"/>
<dbReference type="PROSITE" id="PS51318">
    <property type="entry name" value="TAT"/>
    <property type="match status" value="1"/>
</dbReference>
<dbReference type="EMBL" id="DWWN01000042">
    <property type="protein sequence ID" value="HJC45735.1"/>
    <property type="molecule type" value="Genomic_DNA"/>
</dbReference>
<dbReference type="PANTHER" id="PTHR33392">
    <property type="entry name" value="POLYISOPRENYL-TEICHOIC ACID--PEPTIDOGLYCAN TEICHOIC ACID TRANSFERASE TAGU"/>
    <property type="match status" value="1"/>
</dbReference>
<dbReference type="Pfam" id="PF03816">
    <property type="entry name" value="LytR_cpsA_psr"/>
    <property type="match status" value="1"/>
</dbReference>
<dbReference type="InterPro" id="IPR050922">
    <property type="entry name" value="LytR/CpsA/Psr_CW_biosynth"/>
</dbReference>
<evidence type="ECO:0000313" key="3">
    <source>
        <dbReference type="EMBL" id="HJC45735.1"/>
    </source>
</evidence>
<evidence type="ECO:0000313" key="4">
    <source>
        <dbReference type="Proteomes" id="UP000823906"/>
    </source>
</evidence>
<dbReference type="Proteomes" id="UP000823906">
    <property type="component" value="Unassembled WGS sequence"/>
</dbReference>
<comment type="similarity">
    <text evidence="1">Belongs to the LytR/CpsA/Psr (LCP) family.</text>
</comment>
<name>A0A9D2T5F5_9FIRM</name>
<evidence type="ECO:0000256" key="1">
    <source>
        <dbReference type="ARBA" id="ARBA00006068"/>
    </source>
</evidence>
<feature type="domain" description="Cell envelope-related transcriptional attenuator" evidence="2">
    <location>
        <begin position="103"/>
        <end position="260"/>
    </location>
</feature>
<dbReference type="NCBIfam" id="TIGR01409">
    <property type="entry name" value="TAT_signal_seq"/>
    <property type="match status" value="1"/>
</dbReference>